<organism evidence="3 4">
    <name type="scientific">Parasphingorhabdus marina DSM 22363</name>
    <dbReference type="NCBI Taxonomy" id="1123272"/>
    <lineage>
        <taxon>Bacteria</taxon>
        <taxon>Pseudomonadati</taxon>
        <taxon>Pseudomonadota</taxon>
        <taxon>Alphaproteobacteria</taxon>
        <taxon>Sphingomonadales</taxon>
        <taxon>Sphingomonadaceae</taxon>
        <taxon>Parasphingorhabdus</taxon>
    </lineage>
</organism>
<dbReference type="RefSeq" id="WP_074203855.1">
    <property type="nucleotide sequence ID" value="NZ_FSQW01000001.1"/>
</dbReference>
<proteinExistence type="predicted"/>
<dbReference type="EMBL" id="FSQW01000001">
    <property type="protein sequence ID" value="SIN61238.1"/>
    <property type="molecule type" value="Genomic_DNA"/>
</dbReference>
<dbReference type="Proteomes" id="UP000185192">
    <property type="component" value="Unassembled WGS sequence"/>
</dbReference>
<dbReference type="Gene3D" id="3.30.1540.10">
    <property type="entry name" value="formyl-coa transferase, domain 3"/>
    <property type="match status" value="1"/>
</dbReference>
<evidence type="ECO:0000313" key="4">
    <source>
        <dbReference type="Proteomes" id="UP000185192"/>
    </source>
</evidence>
<gene>
    <name evidence="3" type="ORF">SAMN02745824_0841</name>
</gene>
<keyword evidence="1 3" id="KW-0808">Transferase</keyword>
<feature type="region of interest" description="Disordered" evidence="2">
    <location>
        <begin position="383"/>
        <end position="405"/>
    </location>
</feature>
<keyword evidence="4" id="KW-1185">Reference proteome</keyword>
<name>A0A1N6CRL5_9SPHN</name>
<evidence type="ECO:0000256" key="1">
    <source>
        <dbReference type="ARBA" id="ARBA00022679"/>
    </source>
</evidence>
<dbReference type="InterPro" id="IPR023606">
    <property type="entry name" value="CoA-Trfase_III_dom_1_sf"/>
</dbReference>
<sequence length="405" mass="44925">MSGWPELEWDEEPTGPLKGLKIVDMSTVVLGPFATLNFADMGADVIKIENGQGKMAGDMMRHAGDNPTGDLGPIFTALNRNKKSVTLNGKDAADKAVILELLKHADVFFHNVRLAGMERLGLDYESVKAVNPGIVYVHCAGFGQGGDYSHRQAYDDLIQCVSGFASLFEMRGDSGRPLYAPSLIADKTIGLFAVNATLAAMYHKEKTGEGQFVQVPMFEAFTWFNMVENLWGETFIPGNGRLAYTRSINANRKPYPTRDGYIGLVPYNDAQWRKFFELGGRPGVFDEPRFATYSERTKNITALYGIIEEIASTKTSEEWLALLDEHNIPAMRYNKIGDVLEDPHLEQVGFWQEREGEKIGKYRTITHPVHYSATPANIYADPPTLGADNDEVRGALGMPKEENAT</sequence>
<dbReference type="STRING" id="1123272.SAMN02745824_0841"/>
<dbReference type="PANTHER" id="PTHR48207">
    <property type="entry name" value="SUCCINATE--HYDROXYMETHYLGLUTARATE COA-TRANSFERASE"/>
    <property type="match status" value="1"/>
</dbReference>
<dbReference type="AlphaFoldDB" id="A0A1N6CRL5"/>
<evidence type="ECO:0000256" key="2">
    <source>
        <dbReference type="SAM" id="MobiDB-lite"/>
    </source>
</evidence>
<accession>A0A1N6CRL5</accession>
<reference evidence="4" key="1">
    <citation type="submission" date="2016-11" db="EMBL/GenBank/DDBJ databases">
        <authorList>
            <person name="Varghese N."/>
            <person name="Submissions S."/>
        </authorList>
    </citation>
    <scope>NUCLEOTIDE SEQUENCE [LARGE SCALE GENOMIC DNA]</scope>
    <source>
        <strain evidence="4">DSM 22363</strain>
    </source>
</reference>
<protein>
    <submittedName>
        <fullName evidence="3">Crotonobetainyl-CoA:carnitine CoA-transferase CaiB</fullName>
    </submittedName>
</protein>
<dbReference type="InterPro" id="IPR003673">
    <property type="entry name" value="CoA-Trfase_fam_III"/>
</dbReference>
<dbReference type="InterPro" id="IPR050483">
    <property type="entry name" value="CoA-transferase_III_domain"/>
</dbReference>
<dbReference type="SUPFAM" id="SSF89796">
    <property type="entry name" value="CoA-transferase family III (CaiB/BaiF)"/>
    <property type="match status" value="1"/>
</dbReference>
<evidence type="ECO:0000313" key="3">
    <source>
        <dbReference type="EMBL" id="SIN61238.1"/>
    </source>
</evidence>
<dbReference type="Pfam" id="PF02515">
    <property type="entry name" value="CoA_transf_3"/>
    <property type="match status" value="1"/>
</dbReference>
<dbReference type="InterPro" id="IPR044855">
    <property type="entry name" value="CoA-Trfase_III_dom3_sf"/>
</dbReference>
<dbReference type="Gene3D" id="3.40.50.10540">
    <property type="entry name" value="Crotonobetainyl-coa:carnitine coa-transferase, domain 1"/>
    <property type="match status" value="1"/>
</dbReference>
<dbReference type="GO" id="GO:0008410">
    <property type="term" value="F:CoA-transferase activity"/>
    <property type="evidence" value="ECO:0007669"/>
    <property type="project" value="TreeGrafter"/>
</dbReference>
<dbReference type="PANTHER" id="PTHR48207:SF4">
    <property type="entry name" value="BLL6097 PROTEIN"/>
    <property type="match status" value="1"/>
</dbReference>
<dbReference type="OrthoDB" id="5720311at2"/>